<accession>X1CAB4</accession>
<sequence length="51" mass="6021">RRRYFVFRQTDVDKKGKVIGHFTPTGYIPSFINELKAHGIKLSEKIFQPKK</sequence>
<feature type="non-terminal residue" evidence="1">
    <location>
        <position position="1"/>
    </location>
</feature>
<evidence type="ECO:0000313" key="1">
    <source>
        <dbReference type="EMBL" id="GAH05066.1"/>
    </source>
</evidence>
<proteinExistence type="predicted"/>
<gene>
    <name evidence="1" type="ORF">S01H4_38300</name>
</gene>
<comment type="caution">
    <text evidence="1">The sequence shown here is derived from an EMBL/GenBank/DDBJ whole genome shotgun (WGS) entry which is preliminary data.</text>
</comment>
<reference evidence="1" key="1">
    <citation type="journal article" date="2014" name="Front. Microbiol.">
        <title>High frequency of phylogenetically diverse reductive dehalogenase-homologous genes in deep subseafloor sedimentary metagenomes.</title>
        <authorList>
            <person name="Kawai M."/>
            <person name="Futagami T."/>
            <person name="Toyoda A."/>
            <person name="Takaki Y."/>
            <person name="Nishi S."/>
            <person name="Hori S."/>
            <person name="Arai W."/>
            <person name="Tsubouchi T."/>
            <person name="Morono Y."/>
            <person name="Uchiyama I."/>
            <person name="Ito T."/>
            <person name="Fujiyama A."/>
            <person name="Inagaki F."/>
            <person name="Takami H."/>
        </authorList>
    </citation>
    <scope>NUCLEOTIDE SEQUENCE</scope>
    <source>
        <strain evidence="1">Expedition CK06-06</strain>
    </source>
</reference>
<protein>
    <submittedName>
        <fullName evidence="1">Uncharacterized protein</fullName>
    </submittedName>
</protein>
<organism evidence="1">
    <name type="scientific">marine sediment metagenome</name>
    <dbReference type="NCBI Taxonomy" id="412755"/>
    <lineage>
        <taxon>unclassified sequences</taxon>
        <taxon>metagenomes</taxon>
        <taxon>ecological metagenomes</taxon>
    </lineage>
</organism>
<dbReference type="EMBL" id="BART01020650">
    <property type="protein sequence ID" value="GAH05066.1"/>
    <property type="molecule type" value="Genomic_DNA"/>
</dbReference>
<dbReference type="AlphaFoldDB" id="X1CAB4"/>
<name>X1CAB4_9ZZZZ</name>